<evidence type="ECO:0000313" key="16">
    <source>
        <dbReference type="Proteomes" id="UP000499080"/>
    </source>
</evidence>
<reference evidence="15 16" key="1">
    <citation type="journal article" date="2019" name="Sci. Rep.">
        <title>Orb-weaving spider Araneus ventricosus genome elucidates the spidroin gene catalogue.</title>
        <authorList>
            <person name="Kono N."/>
            <person name="Nakamura H."/>
            <person name="Ohtoshi R."/>
            <person name="Moran D.A.P."/>
            <person name="Shinohara A."/>
            <person name="Yoshida Y."/>
            <person name="Fujiwara M."/>
            <person name="Mori M."/>
            <person name="Tomita M."/>
            <person name="Arakawa K."/>
        </authorList>
    </citation>
    <scope>NUCLEOTIDE SEQUENCE [LARGE SCALE GENOMIC DNA]</scope>
</reference>
<feature type="domain" description="TIR" evidence="14">
    <location>
        <begin position="712"/>
        <end position="852"/>
    </location>
</feature>
<keyword evidence="9 13" id="KW-1133">Transmembrane helix</keyword>
<dbReference type="Gene3D" id="3.80.10.10">
    <property type="entry name" value="Ribonuclease Inhibitor"/>
    <property type="match status" value="2"/>
</dbReference>
<evidence type="ECO:0000256" key="10">
    <source>
        <dbReference type="ARBA" id="ARBA00023136"/>
    </source>
</evidence>
<dbReference type="Gene3D" id="3.40.50.10140">
    <property type="entry name" value="Toll/interleukin-1 receptor homology (TIR) domain"/>
    <property type="match status" value="1"/>
</dbReference>
<sequence>MRKSNVVDLPPVLKERILSRVTIVLERHNSAINTMGKALKASNVVMVKRFCPFICLMIMLAFDIGEVISQSHTTPLYHDRETTDCHVYKNSDIIGLAAFCTIFQSNETSYILPNTTTRLQIFHALNLSTNTSLAPNMDQLLALEIIASSLHQITSIMFEGLRNLQKISLKKNLITELPHDIFQYNPLLETVDLSDNFFLSIDRITISLRNLRSLKYLILSKNKAIRHITNEDFKPINNTSLKSLDISDCDIERIEDHAFQWFNCLGSLNVSRNLLGDLALRNLSNTLSQECLKDFRSSEMRNEMYFSLHFLLWLTNSQVEYLDLSRNRFSYFPSEGYHQLKILNVEYCGITFGPSQKFSGMYKLEVLLLKQHFIQSIDQQFKSVTKLKILDLSEFSEVTILRGVNIADYAFKNQKELEFLYLNSVHLRNGILRNMFNGLSNLKEIYLRRCYISLIDEYSFETLEKLVFLDLSYNLISDLANNTLFGLKNVRNINLNGNRLSFLNNSYPFEFTPKLEVLSLEHNKIFSFPGGIFLNLNFLGIIRASDNFIQPWTEQFLPLFGNLSLFLLPNNKISFFTKPMFEDLNNIKFIDFSGNPINCSHCSTKDLQIWLESTNISFVKLATEENNFLCHEPQELKGVTVPSADLDFLNDYCVPKILDVTKIIYFTTIPLLVITIILSLVWHRWHWNIKYMLFLARSRTKTYRDRMNAHRYEFDTFVSFCDKDLSWVRNELLRSLETEKDKITCCLPDRDFIAGCSVLNNIAEAIEQSRTTLLILSNEYLSSDWCKFEAEIAQHKLFEDTRNGLILILLEPLHKEKITKNLQYVIQTRTCIQWTKNTTGQKLFWKRLRLSIMNPEEKGWFTHIT</sequence>
<dbReference type="PANTHER" id="PTHR24365">
    <property type="entry name" value="TOLL-LIKE RECEPTOR"/>
    <property type="match status" value="1"/>
</dbReference>
<evidence type="ECO:0000256" key="4">
    <source>
        <dbReference type="ARBA" id="ARBA00022614"/>
    </source>
</evidence>
<organism evidence="15 16">
    <name type="scientific">Araneus ventricosus</name>
    <name type="common">Orbweaver spider</name>
    <name type="synonym">Epeira ventricosa</name>
    <dbReference type="NCBI Taxonomy" id="182803"/>
    <lineage>
        <taxon>Eukaryota</taxon>
        <taxon>Metazoa</taxon>
        <taxon>Ecdysozoa</taxon>
        <taxon>Arthropoda</taxon>
        <taxon>Chelicerata</taxon>
        <taxon>Arachnida</taxon>
        <taxon>Araneae</taxon>
        <taxon>Araneomorphae</taxon>
        <taxon>Entelegynae</taxon>
        <taxon>Araneoidea</taxon>
        <taxon>Araneidae</taxon>
        <taxon>Araneus</taxon>
    </lineage>
</organism>
<dbReference type="Pfam" id="PF13306">
    <property type="entry name" value="LRR_5"/>
    <property type="match status" value="1"/>
</dbReference>
<dbReference type="EMBL" id="BGPR01008373">
    <property type="protein sequence ID" value="GBN33407.1"/>
    <property type="molecule type" value="Genomic_DNA"/>
</dbReference>
<evidence type="ECO:0000256" key="8">
    <source>
        <dbReference type="ARBA" id="ARBA00022859"/>
    </source>
</evidence>
<dbReference type="SMART" id="SM00255">
    <property type="entry name" value="TIR"/>
    <property type="match status" value="1"/>
</dbReference>
<evidence type="ECO:0000256" key="5">
    <source>
        <dbReference type="ARBA" id="ARBA00022692"/>
    </source>
</evidence>
<evidence type="ECO:0000256" key="2">
    <source>
        <dbReference type="ARBA" id="ARBA00009634"/>
    </source>
</evidence>
<keyword evidence="16" id="KW-1185">Reference proteome</keyword>
<dbReference type="OrthoDB" id="6160824at2759"/>
<evidence type="ECO:0000256" key="6">
    <source>
        <dbReference type="ARBA" id="ARBA00022729"/>
    </source>
</evidence>
<dbReference type="PIRSF" id="PIRSF037595">
    <property type="entry name" value="Toll-like_receptor"/>
    <property type="match status" value="1"/>
</dbReference>
<dbReference type="Pfam" id="PF01582">
    <property type="entry name" value="TIR"/>
    <property type="match status" value="1"/>
</dbReference>
<dbReference type="GO" id="GO:0045087">
    <property type="term" value="P:innate immune response"/>
    <property type="evidence" value="ECO:0007669"/>
    <property type="project" value="UniProtKB-KW"/>
</dbReference>
<gene>
    <name evidence="15" type="primary">Tlr8</name>
    <name evidence="15" type="ORF">AVEN_83444_1</name>
</gene>
<dbReference type="SUPFAM" id="SSF52047">
    <property type="entry name" value="RNI-like"/>
    <property type="match status" value="1"/>
</dbReference>
<accession>A0A4Y2N5G2</accession>
<feature type="transmembrane region" description="Helical" evidence="13">
    <location>
        <begin position="663"/>
        <end position="682"/>
    </location>
</feature>
<dbReference type="InterPro" id="IPR000157">
    <property type="entry name" value="TIR_dom"/>
</dbReference>
<comment type="subcellular location">
    <subcellularLocation>
        <location evidence="1">Membrane</location>
        <topology evidence="1">Single-pass type I membrane protein</topology>
    </subcellularLocation>
</comment>
<dbReference type="SUPFAM" id="SSF52058">
    <property type="entry name" value="L domain-like"/>
    <property type="match status" value="1"/>
</dbReference>
<keyword evidence="3" id="KW-0399">Innate immunity</keyword>
<dbReference type="GO" id="GO:0005886">
    <property type="term" value="C:plasma membrane"/>
    <property type="evidence" value="ECO:0007669"/>
    <property type="project" value="TreeGrafter"/>
</dbReference>
<dbReference type="PROSITE" id="PS50104">
    <property type="entry name" value="TIR"/>
    <property type="match status" value="1"/>
</dbReference>
<keyword evidence="10 13" id="KW-0472">Membrane</keyword>
<dbReference type="PANTHER" id="PTHR24365:SF530">
    <property type="entry name" value="MSTPROX-RELATED"/>
    <property type="match status" value="1"/>
</dbReference>
<dbReference type="InterPro" id="IPR017241">
    <property type="entry name" value="Toll-like_receptor"/>
</dbReference>
<dbReference type="PROSITE" id="PS51450">
    <property type="entry name" value="LRR"/>
    <property type="match status" value="2"/>
</dbReference>
<evidence type="ECO:0000259" key="14">
    <source>
        <dbReference type="PROSITE" id="PS50104"/>
    </source>
</evidence>
<evidence type="ECO:0000256" key="12">
    <source>
        <dbReference type="ARBA" id="ARBA00023180"/>
    </source>
</evidence>
<keyword evidence="4" id="KW-0433">Leucine-rich repeat</keyword>
<evidence type="ECO:0000256" key="9">
    <source>
        <dbReference type="ARBA" id="ARBA00022989"/>
    </source>
</evidence>
<keyword evidence="12" id="KW-0325">Glycoprotein</keyword>
<dbReference type="InterPro" id="IPR003591">
    <property type="entry name" value="Leu-rich_rpt_typical-subtyp"/>
</dbReference>
<name>A0A4Y2N5G2_ARAVE</name>
<dbReference type="InterPro" id="IPR035897">
    <property type="entry name" value="Toll_tir_struct_dom_sf"/>
</dbReference>
<evidence type="ECO:0000256" key="11">
    <source>
        <dbReference type="ARBA" id="ARBA00023170"/>
    </source>
</evidence>
<keyword evidence="11 15" id="KW-0675">Receptor</keyword>
<evidence type="ECO:0000256" key="3">
    <source>
        <dbReference type="ARBA" id="ARBA00022588"/>
    </source>
</evidence>
<protein>
    <submittedName>
        <fullName evidence="15">Toll-like receptor 8</fullName>
    </submittedName>
</protein>
<dbReference type="Proteomes" id="UP000499080">
    <property type="component" value="Unassembled WGS sequence"/>
</dbReference>
<dbReference type="GO" id="GO:0002224">
    <property type="term" value="P:toll-like receptor signaling pathway"/>
    <property type="evidence" value="ECO:0007669"/>
    <property type="project" value="InterPro"/>
</dbReference>
<evidence type="ECO:0000256" key="7">
    <source>
        <dbReference type="ARBA" id="ARBA00022737"/>
    </source>
</evidence>
<dbReference type="AlphaFoldDB" id="A0A4Y2N5G2"/>
<keyword evidence="8" id="KW-0391">Immunity</keyword>
<comment type="similarity">
    <text evidence="2">Belongs to the Toll-like receptor family.</text>
</comment>
<dbReference type="PRINTS" id="PR01537">
    <property type="entry name" value="INTRLKN1R1F"/>
</dbReference>
<dbReference type="Pfam" id="PF13855">
    <property type="entry name" value="LRR_8"/>
    <property type="match status" value="2"/>
</dbReference>
<dbReference type="FunFam" id="3.40.50.10140:FF:000001">
    <property type="entry name" value="Toll-like receptor 2"/>
    <property type="match status" value="1"/>
</dbReference>
<dbReference type="SUPFAM" id="SSF52200">
    <property type="entry name" value="Toll/Interleukin receptor TIR domain"/>
    <property type="match status" value="1"/>
</dbReference>
<dbReference type="GO" id="GO:0004888">
    <property type="term" value="F:transmembrane signaling receptor activity"/>
    <property type="evidence" value="ECO:0007669"/>
    <property type="project" value="InterPro"/>
</dbReference>
<comment type="caution">
    <text evidence="15">The sequence shown here is derived from an EMBL/GenBank/DDBJ whole genome shotgun (WGS) entry which is preliminary data.</text>
</comment>
<dbReference type="SMART" id="SM00369">
    <property type="entry name" value="LRR_TYP"/>
    <property type="match status" value="7"/>
</dbReference>
<dbReference type="InterPro" id="IPR032675">
    <property type="entry name" value="LRR_dom_sf"/>
</dbReference>
<evidence type="ECO:0000313" key="15">
    <source>
        <dbReference type="EMBL" id="GBN33407.1"/>
    </source>
</evidence>
<keyword evidence="5 13" id="KW-0812">Transmembrane</keyword>
<dbReference type="InterPro" id="IPR001611">
    <property type="entry name" value="Leu-rich_rpt"/>
</dbReference>
<proteinExistence type="inferred from homology"/>
<keyword evidence="6" id="KW-0732">Signal</keyword>
<dbReference type="InterPro" id="IPR026906">
    <property type="entry name" value="LRR_5"/>
</dbReference>
<evidence type="ECO:0000256" key="1">
    <source>
        <dbReference type="ARBA" id="ARBA00004479"/>
    </source>
</evidence>
<evidence type="ECO:0000256" key="13">
    <source>
        <dbReference type="SAM" id="Phobius"/>
    </source>
</evidence>
<keyword evidence="7" id="KW-0677">Repeat</keyword>